<dbReference type="ChiTaRS" id="PTPRU">
    <property type="organism name" value="human"/>
</dbReference>
<reference evidence="1" key="1">
    <citation type="journal article" date="2013" name="PLoS ONE">
        <title>Direct detection of alternative open reading frames translation products in human significantly expands the proteome.</title>
        <authorList>
            <person name="Vanderperre B."/>
            <person name="Lucier J.-F."/>
            <person name="Motard J."/>
            <person name="Tremblay G."/>
            <person name="Vanderperre S."/>
            <person name="Wisztorski M."/>
            <person name="Salzet M."/>
            <person name="Boisvert F.-M."/>
            <person name="Roucou X."/>
        </authorList>
    </citation>
    <scope>NUCLEOTIDE SEQUENCE</scope>
</reference>
<evidence type="ECO:0000313" key="1">
    <source>
        <dbReference type="EMBL" id="CCQ43332.1"/>
    </source>
</evidence>
<sequence>MWPWSTWRGWSQDSGALAWGTHCTLRARPTILDWRGRSVPPALPKHTPMGQALEWMLGYLAPPSTVGRAFRLSHGRVVGQGGA</sequence>
<dbReference type="OrthoDB" id="10253954at2759"/>
<organism evidence="1">
    <name type="scientific">Homo sapiens</name>
    <name type="common">Human</name>
    <dbReference type="NCBI Taxonomy" id="9606"/>
    <lineage>
        <taxon>Eukaryota</taxon>
        <taxon>Metazoa</taxon>
        <taxon>Chordata</taxon>
        <taxon>Craniata</taxon>
        <taxon>Vertebrata</taxon>
        <taxon>Euteleostomi</taxon>
        <taxon>Mammalia</taxon>
        <taxon>Eutheria</taxon>
        <taxon>Euarchontoglires</taxon>
        <taxon>Primates</taxon>
        <taxon>Haplorrhini</taxon>
        <taxon>Catarrhini</taxon>
        <taxon>Hominidae</taxon>
        <taxon>Homo</taxon>
    </lineage>
</organism>
<proteinExistence type="predicted"/>
<name>L8ECC6_HUMAN</name>
<accession>L8ECC6</accession>
<protein>
    <submittedName>
        <fullName evidence="1">Alternative protein PTPRU</fullName>
    </submittedName>
</protein>
<dbReference type="AlphaFoldDB" id="L8ECC6"/>
<gene>
    <name evidence="1" type="primary">PTPRU</name>
</gene>
<dbReference type="EMBL" id="HF583835">
    <property type="protein sequence ID" value="CCQ43332.1"/>
    <property type="molecule type" value="Genomic_DNA"/>
</dbReference>